<organism evidence="2 4">
    <name type="scientific">Fusicatenibacter saccharivorans</name>
    <dbReference type="NCBI Taxonomy" id="1150298"/>
    <lineage>
        <taxon>Bacteria</taxon>
        <taxon>Bacillati</taxon>
        <taxon>Bacillota</taxon>
        <taxon>Clostridia</taxon>
        <taxon>Lachnospirales</taxon>
        <taxon>Lachnospiraceae</taxon>
        <taxon>Fusicatenibacter</taxon>
    </lineage>
</organism>
<evidence type="ECO:0000313" key="3">
    <source>
        <dbReference type="EMBL" id="MCG4765640.1"/>
    </source>
</evidence>
<dbReference type="EMBL" id="CYYV01000013">
    <property type="protein sequence ID" value="CUO72989.1"/>
    <property type="molecule type" value="Genomic_DNA"/>
</dbReference>
<dbReference type="RefSeq" id="WP_009243735.1">
    <property type="nucleotide sequence ID" value="NZ_CYYV01000013.1"/>
</dbReference>
<reference evidence="3" key="2">
    <citation type="submission" date="2022-01" db="EMBL/GenBank/DDBJ databases">
        <title>Collection of gut derived symbiotic bacterial strains cultured from healthy donors.</title>
        <authorList>
            <person name="Lin H."/>
            <person name="Kohout C."/>
            <person name="Waligurski E."/>
            <person name="Pamer E.G."/>
        </authorList>
    </citation>
    <scope>NUCLEOTIDE SEQUENCE</scope>
    <source>
        <strain evidence="3">DFI.5.49</strain>
    </source>
</reference>
<dbReference type="Proteomes" id="UP000095706">
    <property type="component" value="Unassembled WGS sequence"/>
</dbReference>
<evidence type="ECO:0000313" key="2">
    <source>
        <dbReference type="EMBL" id="CUO72989.1"/>
    </source>
</evidence>
<gene>
    <name evidence="2" type="ORF">ERS852406_02687</name>
    <name evidence="3" type="ORF">L0N21_08970</name>
</gene>
<sequence>MATQTSLVAQQVRIRQWAEQIRNCQNRPKGMDVETWCTQNNLTKANYYYRLRRVRQICLDQMQDTETTAFVELPAPAPDPKKTDTPKESGTCISAGTLPMIRIKNTRGLSAEIFSGTSPEMLCHLIKAFTHAE</sequence>
<feature type="region of interest" description="Disordered" evidence="1">
    <location>
        <begin position="70"/>
        <end position="93"/>
    </location>
</feature>
<accession>A0A174HJ28</accession>
<dbReference type="EMBL" id="JAKNFS010000011">
    <property type="protein sequence ID" value="MCG4765640.1"/>
    <property type="molecule type" value="Genomic_DNA"/>
</dbReference>
<dbReference type="AlphaFoldDB" id="A0A174HJ28"/>
<evidence type="ECO:0000313" key="4">
    <source>
        <dbReference type="Proteomes" id="UP000095706"/>
    </source>
</evidence>
<dbReference type="Proteomes" id="UP001199915">
    <property type="component" value="Unassembled WGS sequence"/>
</dbReference>
<proteinExistence type="predicted"/>
<name>A0A174HJ28_9FIRM</name>
<protein>
    <submittedName>
        <fullName evidence="3">IS66 family insertion sequence element accessory protein TnpB</fullName>
    </submittedName>
</protein>
<dbReference type="GeneID" id="79856121"/>
<reference evidence="2 4" key="1">
    <citation type="submission" date="2015-09" db="EMBL/GenBank/DDBJ databases">
        <authorList>
            <consortium name="Pathogen Informatics"/>
        </authorList>
    </citation>
    <scope>NUCLEOTIDE SEQUENCE [LARGE SCALE GENOMIC DNA]</scope>
    <source>
        <strain evidence="2 4">2789STDY5608849</strain>
    </source>
</reference>
<evidence type="ECO:0000256" key="1">
    <source>
        <dbReference type="SAM" id="MobiDB-lite"/>
    </source>
</evidence>